<dbReference type="PROSITE" id="PS50888">
    <property type="entry name" value="BHLH"/>
    <property type="match status" value="1"/>
</dbReference>
<feature type="compositionally biased region" description="Basic and acidic residues" evidence="8">
    <location>
        <begin position="239"/>
        <end position="249"/>
    </location>
</feature>
<keyword evidence="11" id="KW-1185">Reference proteome</keyword>
<dbReference type="GO" id="GO:0045944">
    <property type="term" value="P:positive regulation of transcription by RNA polymerase II"/>
    <property type="evidence" value="ECO:0007669"/>
    <property type="project" value="TreeGrafter"/>
</dbReference>
<feature type="compositionally biased region" description="Polar residues" evidence="8">
    <location>
        <begin position="185"/>
        <end position="201"/>
    </location>
</feature>
<dbReference type="Pfam" id="PF00010">
    <property type="entry name" value="HLH"/>
    <property type="match status" value="1"/>
</dbReference>
<reference evidence="10" key="1">
    <citation type="submission" date="2025-08" db="UniProtKB">
        <authorList>
            <consortium name="Ensembl"/>
        </authorList>
    </citation>
    <scope>IDENTIFICATION</scope>
</reference>
<dbReference type="SUPFAM" id="SSF47459">
    <property type="entry name" value="HLH, helix-loop-helix DNA-binding domain"/>
    <property type="match status" value="1"/>
</dbReference>
<evidence type="ECO:0000256" key="7">
    <source>
        <dbReference type="ARBA" id="ARBA00023242"/>
    </source>
</evidence>
<accession>A0A8C5F5H6</accession>
<evidence type="ECO:0000256" key="6">
    <source>
        <dbReference type="ARBA" id="ARBA00023163"/>
    </source>
</evidence>
<dbReference type="GeneTree" id="ENSGT00940000160064"/>
<dbReference type="CDD" id="cd19713">
    <property type="entry name" value="bHLH_TS_ATOH1"/>
    <property type="match status" value="1"/>
</dbReference>
<proteinExistence type="predicted"/>
<evidence type="ECO:0000256" key="2">
    <source>
        <dbReference type="ARBA" id="ARBA00022473"/>
    </source>
</evidence>
<keyword evidence="6" id="KW-0804">Transcription</keyword>
<evidence type="ECO:0000256" key="5">
    <source>
        <dbReference type="ARBA" id="ARBA00023015"/>
    </source>
</evidence>
<dbReference type="FunFam" id="4.10.280.10:FF:000025">
    <property type="entry name" value="protein atonal homolog 7"/>
    <property type="match status" value="1"/>
</dbReference>
<dbReference type="PANTHER" id="PTHR19290">
    <property type="entry name" value="BASIC HELIX-LOOP-HELIX PROTEIN NEUROGENIN-RELATED"/>
    <property type="match status" value="1"/>
</dbReference>
<keyword evidence="4" id="KW-0524">Neurogenesis</keyword>
<evidence type="ECO:0000256" key="1">
    <source>
        <dbReference type="ARBA" id="ARBA00004123"/>
    </source>
</evidence>
<dbReference type="GO" id="GO:0070888">
    <property type="term" value="F:E-box binding"/>
    <property type="evidence" value="ECO:0007669"/>
    <property type="project" value="TreeGrafter"/>
</dbReference>
<dbReference type="Proteomes" id="UP000694546">
    <property type="component" value="Chromosome 10"/>
</dbReference>
<dbReference type="InterPro" id="IPR036638">
    <property type="entry name" value="HLH_DNA-bd_sf"/>
</dbReference>
<dbReference type="GO" id="GO:0061564">
    <property type="term" value="P:axon development"/>
    <property type="evidence" value="ECO:0007669"/>
    <property type="project" value="TreeGrafter"/>
</dbReference>
<dbReference type="GO" id="GO:0046983">
    <property type="term" value="F:protein dimerization activity"/>
    <property type="evidence" value="ECO:0007669"/>
    <property type="project" value="InterPro"/>
</dbReference>
<keyword evidence="3" id="KW-0221">Differentiation</keyword>
<dbReference type="GO" id="GO:0007423">
    <property type="term" value="P:sensory organ development"/>
    <property type="evidence" value="ECO:0007669"/>
    <property type="project" value="TreeGrafter"/>
</dbReference>
<dbReference type="AlphaFoldDB" id="A0A8C5F5H6"/>
<evidence type="ECO:0000313" key="11">
    <source>
        <dbReference type="Proteomes" id="UP000694546"/>
    </source>
</evidence>
<evidence type="ECO:0000256" key="4">
    <source>
        <dbReference type="ARBA" id="ARBA00022902"/>
    </source>
</evidence>
<keyword evidence="2" id="KW-0217">Developmental protein</keyword>
<dbReference type="GO" id="GO:0005634">
    <property type="term" value="C:nucleus"/>
    <property type="evidence" value="ECO:0007669"/>
    <property type="project" value="UniProtKB-SubCell"/>
</dbReference>
<reference evidence="10" key="2">
    <citation type="submission" date="2025-09" db="UniProtKB">
        <authorList>
            <consortium name="Ensembl"/>
        </authorList>
    </citation>
    <scope>IDENTIFICATION</scope>
</reference>
<name>A0A8C5F5H6_GADMO</name>
<dbReference type="Gene3D" id="4.10.280.10">
    <property type="entry name" value="Helix-loop-helix DNA-binding domain"/>
    <property type="match status" value="1"/>
</dbReference>
<dbReference type="InterPro" id="IPR050359">
    <property type="entry name" value="bHLH_transcription_factors"/>
</dbReference>
<dbReference type="InterPro" id="IPR032661">
    <property type="entry name" value="ATOH1_bHLH"/>
</dbReference>
<comment type="subcellular location">
    <subcellularLocation>
        <location evidence="1">Nucleus</location>
    </subcellularLocation>
</comment>
<feature type="domain" description="BHLH" evidence="9">
    <location>
        <begin position="97"/>
        <end position="149"/>
    </location>
</feature>
<keyword evidence="5" id="KW-0805">Transcription regulation</keyword>
<dbReference type="PANTHER" id="PTHR19290:SF150">
    <property type="entry name" value="ATONAL BHLH TRANSCRIPTION FACTOR 1B"/>
    <property type="match status" value="1"/>
</dbReference>
<organism evidence="10 11">
    <name type="scientific">Gadus morhua</name>
    <name type="common">Atlantic cod</name>
    <dbReference type="NCBI Taxonomy" id="8049"/>
    <lineage>
        <taxon>Eukaryota</taxon>
        <taxon>Metazoa</taxon>
        <taxon>Chordata</taxon>
        <taxon>Craniata</taxon>
        <taxon>Vertebrata</taxon>
        <taxon>Euteleostomi</taxon>
        <taxon>Actinopterygii</taxon>
        <taxon>Neopterygii</taxon>
        <taxon>Teleostei</taxon>
        <taxon>Neoteleostei</taxon>
        <taxon>Acanthomorphata</taxon>
        <taxon>Zeiogadaria</taxon>
        <taxon>Gadariae</taxon>
        <taxon>Gadiformes</taxon>
        <taxon>Gadoidei</taxon>
        <taxon>Gadidae</taxon>
        <taxon>Gadus</taxon>
    </lineage>
</organism>
<evidence type="ECO:0000259" key="9">
    <source>
        <dbReference type="PROSITE" id="PS50888"/>
    </source>
</evidence>
<feature type="region of interest" description="Disordered" evidence="8">
    <location>
        <begin position="234"/>
        <end position="257"/>
    </location>
</feature>
<dbReference type="InterPro" id="IPR011598">
    <property type="entry name" value="bHLH_dom"/>
</dbReference>
<evidence type="ECO:0000256" key="3">
    <source>
        <dbReference type="ARBA" id="ARBA00022782"/>
    </source>
</evidence>
<evidence type="ECO:0000256" key="8">
    <source>
        <dbReference type="SAM" id="MobiDB-lite"/>
    </source>
</evidence>
<gene>
    <name evidence="10" type="primary">atoh1b</name>
</gene>
<keyword evidence="7" id="KW-0539">Nucleus</keyword>
<dbReference type="GO" id="GO:0000981">
    <property type="term" value="F:DNA-binding transcription factor activity, RNA polymerase II-specific"/>
    <property type="evidence" value="ECO:0007669"/>
    <property type="project" value="TreeGrafter"/>
</dbReference>
<protein>
    <recommendedName>
        <fullName evidence="9">BHLH domain-containing protein</fullName>
    </recommendedName>
</protein>
<feature type="region of interest" description="Disordered" evidence="8">
    <location>
        <begin position="185"/>
        <end position="209"/>
    </location>
</feature>
<evidence type="ECO:0000313" key="10">
    <source>
        <dbReference type="Ensembl" id="ENSGMOP00000007107.2"/>
    </source>
</evidence>
<sequence length="257" mass="28242">MTATTEVSNWPEYPEDFTMVEHLDARICRTSSTRSLTTSISAYSNRMGAFESADKPSLAEKCCASATHQPDRTSTDLTWMDDDGSPEGHVHHGPQKPRRVAANARERRRMHGLNKAFDELRSVIPSLENEKKLSKYDTLQLAQIYITELSDILTGVGDHRSPPSRVDPAERACMRSLMQTLCPQGGDTSPGLSDMSCTGDSPQPLLNPPSDMPHLFFVTTQKCHLGVSHKTACSSSHSSDGESSHHSDVEDCQGGRQ</sequence>
<dbReference type="Ensembl" id="ENSGMOT00000007310.2">
    <property type="protein sequence ID" value="ENSGMOP00000007107.2"/>
    <property type="gene ID" value="ENSGMOG00000006684.2"/>
</dbReference>
<dbReference type="OrthoDB" id="6161578at2759"/>
<dbReference type="SMART" id="SM00353">
    <property type="entry name" value="HLH"/>
    <property type="match status" value="1"/>
</dbReference>